<dbReference type="Pfam" id="PF05598">
    <property type="entry name" value="DUF772"/>
    <property type="match status" value="1"/>
</dbReference>
<evidence type="ECO:0000256" key="5">
    <source>
        <dbReference type="ARBA" id="ARBA00023172"/>
    </source>
</evidence>
<keyword evidence="9" id="KW-1185">Reference proteome</keyword>
<dbReference type="Pfam" id="PF01609">
    <property type="entry name" value="DDE_Tnp_1"/>
    <property type="match status" value="1"/>
</dbReference>
<dbReference type="RefSeq" id="WP_207450797.1">
    <property type="nucleotide sequence ID" value="NZ_CP061097.1"/>
</dbReference>
<keyword evidence="5" id="KW-0233">DNA recombination</keyword>
<sequence>MAQRQIGQEGFGFIPLRGSHSSLDELESLIDWHPIATVLGEIHAAAKGEPAWPPLALFKAMLIAVWYDLSDVKLAEALDDLASFRRFCGFAAQEPTPERTAFVRLRRQLVACELDQVLFAEVTEQLKAKAVKVKTGTLVDATVITSASEQDEEARWSGHQRRRAIHGYKAHVGADGDTAIVERVSVTPGNAHDGRSGEGALPDKPGTVFADSAYRGQLFAAAVRIRGGVPHVAQSSIWAHEDDRTAVRRLRDWNNSIHRVRCRIEKVFGTWKRSYGLRRMRWRGLAKAALQVCLTAMAYNLKRTATIMRPASS</sequence>
<reference evidence="8 9" key="1">
    <citation type="submission" date="2020-09" db="EMBL/GenBank/DDBJ databases">
        <title>Roseomonas.</title>
        <authorList>
            <person name="Zhu W."/>
        </authorList>
    </citation>
    <scope>NUCLEOTIDE SEQUENCE [LARGE SCALE GENOMIC DNA]</scope>
    <source>
        <strain evidence="8 9">1311</strain>
    </source>
</reference>
<evidence type="ECO:0000256" key="2">
    <source>
        <dbReference type="ARBA" id="ARBA00010075"/>
    </source>
</evidence>
<proteinExistence type="inferred from homology"/>
<dbReference type="NCBIfam" id="NF033581">
    <property type="entry name" value="transpos_IS5_4"/>
    <property type="match status" value="1"/>
</dbReference>
<evidence type="ECO:0000256" key="1">
    <source>
        <dbReference type="ARBA" id="ARBA00003544"/>
    </source>
</evidence>
<feature type="domain" description="Transposase InsH N-terminal" evidence="7">
    <location>
        <begin position="20"/>
        <end position="107"/>
    </location>
</feature>
<gene>
    <name evidence="8" type="ORF">IAI60_20790</name>
</gene>
<dbReference type="Proteomes" id="UP001518990">
    <property type="component" value="Unassembled WGS sequence"/>
</dbReference>
<comment type="function">
    <text evidence="1">Involved in the transposition of the insertion sequence IS5.</text>
</comment>
<keyword evidence="4" id="KW-0238">DNA-binding</keyword>
<keyword evidence="3" id="KW-0815">Transposition</keyword>
<dbReference type="EMBL" id="JACTNF010000039">
    <property type="protein sequence ID" value="MBO1077047.1"/>
    <property type="molecule type" value="Genomic_DNA"/>
</dbReference>
<dbReference type="InterPro" id="IPR047959">
    <property type="entry name" value="Transpos_IS5"/>
</dbReference>
<evidence type="ECO:0000256" key="4">
    <source>
        <dbReference type="ARBA" id="ARBA00023125"/>
    </source>
</evidence>
<dbReference type="InterPro" id="IPR008490">
    <property type="entry name" value="Transposase_InsH_N"/>
</dbReference>
<evidence type="ECO:0000313" key="8">
    <source>
        <dbReference type="EMBL" id="MBO1077047.1"/>
    </source>
</evidence>
<name>A0ABS3KHV9_9PROT</name>
<dbReference type="PANTHER" id="PTHR35604">
    <property type="entry name" value="TRANSPOSASE INSH FOR INSERTION SEQUENCE ELEMENT IS5A-RELATED"/>
    <property type="match status" value="1"/>
</dbReference>
<evidence type="ECO:0000313" key="9">
    <source>
        <dbReference type="Proteomes" id="UP001518990"/>
    </source>
</evidence>
<dbReference type="PANTHER" id="PTHR35604:SF2">
    <property type="entry name" value="TRANSPOSASE INSH FOR INSERTION SEQUENCE ELEMENT IS5A-RELATED"/>
    <property type="match status" value="1"/>
</dbReference>
<evidence type="ECO:0000256" key="3">
    <source>
        <dbReference type="ARBA" id="ARBA00022578"/>
    </source>
</evidence>
<feature type="domain" description="Transposase IS4-like" evidence="6">
    <location>
        <begin position="134"/>
        <end position="301"/>
    </location>
</feature>
<evidence type="ECO:0000259" key="6">
    <source>
        <dbReference type="Pfam" id="PF01609"/>
    </source>
</evidence>
<protein>
    <submittedName>
        <fullName evidence="8">IS5 family transposase</fullName>
    </submittedName>
</protein>
<accession>A0ABS3KHV9</accession>
<organism evidence="8 9">
    <name type="scientific">Roseomonas marmotae</name>
    <dbReference type="NCBI Taxonomy" id="2768161"/>
    <lineage>
        <taxon>Bacteria</taxon>
        <taxon>Pseudomonadati</taxon>
        <taxon>Pseudomonadota</taxon>
        <taxon>Alphaproteobacteria</taxon>
        <taxon>Acetobacterales</taxon>
        <taxon>Roseomonadaceae</taxon>
        <taxon>Roseomonas</taxon>
    </lineage>
</organism>
<comment type="caution">
    <text evidence="8">The sequence shown here is derived from an EMBL/GenBank/DDBJ whole genome shotgun (WGS) entry which is preliminary data.</text>
</comment>
<comment type="similarity">
    <text evidence="2">Belongs to the transposase 11 family.</text>
</comment>
<evidence type="ECO:0000259" key="7">
    <source>
        <dbReference type="Pfam" id="PF05598"/>
    </source>
</evidence>
<dbReference type="InterPro" id="IPR002559">
    <property type="entry name" value="Transposase_11"/>
</dbReference>